<evidence type="ECO:0000313" key="2">
    <source>
        <dbReference type="EMBL" id="KAF4312733.1"/>
    </source>
</evidence>
<evidence type="ECO:0000256" key="1">
    <source>
        <dbReference type="SAM" id="SignalP"/>
    </source>
</evidence>
<gene>
    <name evidence="2" type="ORF">GTA08_BOTSDO11608</name>
</gene>
<dbReference type="Proteomes" id="UP000572817">
    <property type="component" value="Unassembled WGS sequence"/>
</dbReference>
<dbReference type="EMBL" id="WWBZ02000002">
    <property type="protein sequence ID" value="KAF4312733.1"/>
    <property type="molecule type" value="Genomic_DNA"/>
</dbReference>
<keyword evidence="1" id="KW-0732">Signal</keyword>
<accession>A0A8H4N9Y5</accession>
<proteinExistence type="predicted"/>
<sequence length="117" mass="12724">MQLSYVLLVTSALISTGYAKNWHFCTCRQGRGVIALSAITDAACKKNRGWGIAGAFWNDHRNYEGYNGNWCVADTGERRSINGPNFHGFCRDAGAVDSCCVLTDVTNTFVTDSSDGC</sequence>
<keyword evidence="3" id="KW-1185">Reference proteome</keyword>
<organism evidence="2 3">
    <name type="scientific">Botryosphaeria dothidea</name>
    <dbReference type="NCBI Taxonomy" id="55169"/>
    <lineage>
        <taxon>Eukaryota</taxon>
        <taxon>Fungi</taxon>
        <taxon>Dikarya</taxon>
        <taxon>Ascomycota</taxon>
        <taxon>Pezizomycotina</taxon>
        <taxon>Dothideomycetes</taxon>
        <taxon>Dothideomycetes incertae sedis</taxon>
        <taxon>Botryosphaeriales</taxon>
        <taxon>Botryosphaeriaceae</taxon>
        <taxon>Botryosphaeria</taxon>
    </lineage>
</organism>
<feature type="signal peptide" evidence="1">
    <location>
        <begin position="1"/>
        <end position="19"/>
    </location>
</feature>
<reference evidence="2" key="1">
    <citation type="submission" date="2020-04" db="EMBL/GenBank/DDBJ databases">
        <title>Genome Assembly and Annotation of Botryosphaeria dothidea sdau 11-99, a Latent Pathogen of Apple Fruit Ring Rot in China.</title>
        <authorList>
            <person name="Yu C."/>
            <person name="Diao Y."/>
            <person name="Lu Q."/>
            <person name="Zhao J."/>
            <person name="Cui S."/>
            <person name="Peng C."/>
            <person name="He B."/>
            <person name="Liu H."/>
        </authorList>
    </citation>
    <scope>NUCLEOTIDE SEQUENCE [LARGE SCALE GENOMIC DNA]</scope>
    <source>
        <strain evidence="2">Sdau11-99</strain>
    </source>
</reference>
<evidence type="ECO:0000313" key="3">
    <source>
        <dbReference type="Proteomes" id="UP000572817"/>
    </source>
</evidence>
<feature type="chain" id="PRO_5034979828" evidence="1">
    <location>
        <begin position="20"/>
        <end position="117"/>
    </location>
</feature>
<protein>
    <submittedName>
        <fullName evidence="2">Uncharacterized protein</fullName>
    </submittedName>
</protein>
<dbReference type="AlphaFoldDB" id="A0A8H4N9Y5"/>
<comment type="caution">
    <text evidence="2">The sequence shown here is derived from an EMBL/GenBank/DDBJ whole genome shotgun (WGS) entry which is preliminary data.</text>
</comment>
<name>A0A8H4N9Y5_9PEZI</name>